<proteinExistence type="predicted"/>
<dbReference type="RefSeq" id="WP_136728994.1">
    <property type="nucleotide sequence ID" value="NZ_SUMC01000067.1"/>
</dbReference>
<accession>A0A4U0RZT6</accession>
<evidence type="ECO:0000313" key="3">
    <source>
        <dbReference type="Proteomes" id="UP000305778"/>
    </source>
</evidence>
<comment type="caution">
    <text evidence="2">The sequence shown here is derived from an EMBL/GenBank/DDBJ whole genome shotgun (WGS) entry which is preliminary data.</text>
</comment>
<keyword evidence="1" id="KW-1133">Transmembrane helix</keyword>
<keyword evidence="1" id="KW-0472">Membrane</keyword>
<gene>
    <name evidence="2" type="ORF">FCI23_39610</name>
</gene>
<evidence type="ECO:0000313" key="2">
    <source>
        <dbReference type="EMBL" id="TKA01980.1"/>
    </source>
</evidence>
<protein>
    <submittedName>
        <fullName evidence="2">Uncharacterized protein</fullName>
    </submittedName>
</protein>
<keyword evidence="3" id="KW-1185">Reference proteome</keyword>
<keyword evidence="1" id="KW-0812">Transmembrane</keyword>
<reference evidence="2 3" key="1">
    <citation type="submission" date="2019-04" db="EMBL/GenBank/DDBJ databases">
        <title>Streptomyces oryziradicis sp. nov., a novel actinomycete isolated from rhizosphere soil of rice (Oryza sativa L.).</title>
        <authorList>
            <person name="Li C."/>
        </authorList>
    </citation>
    <scope>NUCLEOTIDE SEQUENCE [LARGE SCALE GENOMIC DNA]</scope>
    <source>
        <strain evidence="2 3">NEAU-C40</strain>
    </source>
</reference>
<dbReference type="EMBL" id="SUMC01000067">
    <property type="protein sequence ID" value="TKA01980.1"/>
    <property type="molecule type" value="Genomic_DNA"/>
</dbReference>
<evidence type="ECO:0000256" key="1">
    <source>
        <dbReference type="SAM" id="Phobius"/>
    </source>
</evidence>
<name>A0A4U0RZT6_9ACTN</name>
<dbReference type="Proteomes" id="UP000305778">
    <property type="component" value="Unassembled WGS sequence"/>
</dbReference>
<sequence>MNTPSHEDEIRSLLHHEVEGVHASADLDARVFRGARRVRRVKAGTIGAMALLAMGGLLLVALPKAQTSTEATVRAAPPHCPTSIPVGSVTPSHREGADRTLVPGTPTAAVACTYQVSTASDGTPQATLVTSKAPVQLTGATLNGVVAALNQPVHGYAFRCPSARSYRELMLRFDYGAGPQVTVVANLHCPGLSNGTLSGAFNPQGTLPPALTALITKN</sequence>
<feature type="transmembrane region" description="Helical" evidence="1">
    <location>
        <begin position="43"/>
        <end position="62"/>
    </location>
</feature>
<dbReference type="AlphaFoldDB" id="A0A4U0RZT6"/>
<organism evidence="2 3">
    <name type="scientific">Actinacidiphila oryziradicis</name>
    <dbReference type="NCBI Taxonomy" id="2571141"/>
    <lineage>
        <taxon>Bacteria</taxon>
        <taxon>Bacillati</taxon>
        <taxon>Actinomycetota</taxon>
        <taxon>Actinomycetes</taxon>
        <taxon>Kitasatosporales</taxon>
        <taxon>Streptomycetaceae</taxon>
        <taxon>Actinacidiphila</taxon>
    </lineage>
</organism>